<dbReference type="AlphaFoldDB" id="A0A2V1DHY9"/>
<proteinExistence type="predicted"/>
<evidence type="ECO:0000313" key="1">
    <source>
        <dbReference type="EMBL" id="PVH97806.1"/>
    </source>
</evidence>
<dbReference type="OrthoDB" id="1689567at2759"/>
<organism evidence="1 2">
    <name type="scientific">Periconia macrospinosa</name>
    <dbReference type="NCBI Taxonomy" id="97972"/>
    <lineage>
        <taxon>Eukaryota</taxon>
        <taxon>Fungi</taxon>
        <taxon>Dikarya</taxon>
        <taxon>Ascomycota</taxon>
        <taxon>Pezizomycotina</taxon>
        <taxon>Dothideomycetes</taxon>
        <taxon>Pleosporomycetidae</taxon>
        <taxon>Pleosporales</taxon>
        <taxon>Massarineae</taxon>
        <taxon>Periconiaceae</taxon>
        <taxon>Periconia</taxon>
    </lineage>
</organism>
<keyword evidence="2" id="KW-1185">Reference proteome</keyword>
<gene>
    <name evidence="1" type="ORF">DM02DRAFT_657964</name>
</gene>
<dbReference type="Proteomes" id="UP000244855">
    <property type="component" value="Unassembled WGS sequence"/>
</dbReference>
<sequence length="270" mass="30569">MFIPPSVRNSTPRHYTSAFDISWGARIVVAFSEDIFLYSVPPDICSLSREEQKAQSSEIYSNPPFCRESRALDHWLNWWDEHCNTDRCDDHPVWPIAVRGTAIATLPDVCKLVIHTKPNLTIWAFTMDAQCRVWQLRNSVDSSVRTDRYVCQNGVVHTVCTTSGVSCSKEHNISSLTSFSPFSRMPGPSHENPADERLVGLDGLCPEPLPTEGNTIDYRQQSYQVIPKALSAENDDWVDFVDVRGCDAWFEQNGDVTMVPRNQSVRSLED</sequence>
<dbReference type="EMBL" id="KZ805428">
    <property type="protein sequence ID" value="PVH97806.1"/>
    <property type="molecule type" value="Genomic_DNA"/>
</dbReference>
<evidence type="ECO:0000313" key="2">
    <source>
        <dbReference type="Proteomes" id="UP000244855"/>
    </source>
</evidence>
<protein>
    <submittedName>
        <fullName evidence="1">Uncharacterized protein</fullName>
    </submittedName>
</protein>
<reference evidence="1 2" key="1">
    <citation type="journal article" date="2018" name="Sci. Rep.">
        <title>Comparative genomics provides insights into the lifestyle and reveals functional heterogeneity of dark septate endophytic fungi.</title>
        <authorList>
            <person name="Knapp D.G."/>
            <person name="Nemeth J.B."/>
            <person name="Barry K."/>
            <person name="Hainaut M."/>
            <person name="Henrissat B."/>
            <person name="Johnson J."/>
            <person name="Kuo A."/>
            <person name="Lim J.H.P."/>
            <person name="Lipzen A."/>
            <person name="Nolan M."/>
            <person name="Ohm R.A."/>
            <person name="Tamas L."/>
            <person name="Grigoriev I.V."/>
            <person name="Spatafora J.W."/>
            <person name="Nagy L.G."/>
            <person name="Kovacs G.M."/>
        </authorList>
    </citation>
    <scope>NUCLEOTIDE SEQUENCE [LARGE SCALE GENOMIC DNA]</scope>
    <source>
        <strain evidence="1 2">DSE2036</strain>
    </source>
</reference>
<name>A0A2V1DHY9_9PLEO</name>
<accession>A0A2V1DHY9</accession>